<organism evidence="1 2">
    <name type="scientific">Nocardia terrae</name>
    <dbReference type="NCBI Taxonomy" id="2675851"/>
    <lineage>
        <taxon>Bacteria</taxon>
        <taxon>Bacillati</taxon>
        <taxon>Actinomycetota</taxon>
        <taxon>Actinomycetes</taxon>
        <taxon>Mycobacteriales</taxon>
        <taxon>Nocardiaceae</taxon>
        <taxon>Nocardia</taxon>
    </lineage>
</organism>
<dbReference type="AlphaFoldDB" id="A0A7K1V7M7"/>
<comment type="caution">
    <text evidence="1">The sequence shown here is derived from an EMBL/GenBank/DDBJ whole genome shotgun (WGS) entry which is preliminary data.</text>
</comment>
<accession>A0A7K1V7M7</accession>
<proteinExistence type="predicted"/>
<keyword evidence="2" id="KW-1185">Reference proteome</keyword>
<reference evidence="1 2" key="1">
    <citation type="submission" date="2019-12" db="EMBL/GenBank/DDBJ databases">
        <title>Nocardia sp. nov. ET3-3 isolated from soil.</title>
        <authorList>
            <person name="Kanchanasin P."/>
            <person name="Tanasupawat S."/>
            <person name="Yuki M."/>
            <person name="Kudo T."/>
        </authorList>
    </citation>
    <scope>NUCLEOTIDE SEQUENCE [LARGE SCALE GENOMIC DNA]</scope>
    <source>
        <strain evidence="1 2">ET3-3</strain>
    </source>
</reference>
<evidence type="ECO:0000313" key="1">
    <source>
        <dbReference type="EMBL" id="MVU82459.1"/>
    </source>
</evidence>
<dbReference type="EMBL" id="WRPP01000009">
    <property type="protein sequence ID" value="MVU82459.1"/>
    <property type="molecule type" value="Genomic_DNA"/>
</dbReference>
<name>A0A7K1V7M7_9NOCA</name>
<sequence>MTIYTTDDWSMTSDVTDESAVRVANGWAMAWRCSWLPDRLLTRAQALAAMDLAEIVAVDPVPRAESTQGRMMASAGELGIPVEQAVFLLLRRRSA</sequence>
<dbReference type="RefSeq" id="WP_157392061.1">
    <property type="nucleotide sequence ID" value="NZ_WRPP01000009.1"/>
</dbReference>
<protein>
    <submittedName>
        <fullName evidence="1">Uncharacterized protein</fullName>
    </submittedName>
</protein>
<dbReference type="Proteomes" id="UP000466794">
    <property type="component" value="Unassembled WGS sequence"/>
</dbReference>
<gene>
    <name evidence="1" type="ORF">GPX89_35165</name>
</gene>
<evidence type="ECO:0000313" key="2">
    <source>
        <dbReference type="Proteomes" id="UP000466794"/>
    </source>
</evidence>